<evidence type="ECO:0000313" key="6">
    <source>
        <dbReference type="EMBL" id="KKR94146.1"/>
    </source>
</evidence>
<dbReference type="GO" id="GO:0003677">
    <property type="term" value="F:DNA binding"/>
    <property type="evidence" value="ECO:0007669"/>
    <property type="project" value="UniProtKB-KW"/>
</dbReference>
<dbReference type="Gene3D" id="1.10.150.20">
    <property type="entry name" value="5' to 3' exonuclease, C-terminal subdomain"/>
    <property type="match status" value="1"/>
</dbReference>
<dbReference type="SUPFAM" id="SSF88723">
    <property type="entry name" value="PIN domain-like"/>
    <property type="match status" value="1"/>
</dbReference>
<comment type="caution">
    <text evidence="6">The sequence shown here is derived from an EMBL/GenBank/DDBJ whole genome shotgun (WGS) entry which is preliminary data.</text>
</comment>
<dbReference type="InterPro" id="IPR020045">
    <property type="entry name" value="DNA_polI_H3TH"/>
</dbReference>
<evidence type="ECO:0000259" key="5">
    <source>
        <dbReference type="SMART" id="SM00475"/>
    </source>
</evidence>
<dbReference type="InterPro" id="IPR008918">
    <property type="entry name" value="HhH2"/>
</dbReference>
<evidence type="ECO:0000256" key="3">
    <source>
        <dbReference type="ARBA" id="ARBA00023125"/>
    </source>
</evidence>
<evidence type="ECO:0000313" key="7">
    <source>
        <dbReference type="Proteomes" id="UP000034961"/>
    </source>
</evidence>
<keyword evidence="3" id="KW-0238">DNA-binding</keyword>
<gene>
    <name evidence="6" type="ORF">UU41_C0012G0028</name>
</gene>
<dbReference type="InterPro" id="IPR002421">
    <property type="entry name" value="5-3_exonuclease"/>
</dbReference>
<dbReference type="Pfam" id="PF01367">
    <property type="entry name" value="5_3_exonuc"/>
    <property type="match status" value="1"/>
</dbReference>
<feature type="domain" description="5'-3' exonuclease" evidence="5">
    <location>
        <begin position="9"/>
        <end position="297"/>
    </location>
</feature>
<dbReference type="SMART" id="SM00475">
    <property type="entry name" value="53EXOc"/>
    <property type="match status" value="1"/>
</dbReference>
<keyword evidence="2" id="KW-0378">Hydrolase</keyword>
<organism evidence="6 7">
    <name type="scientific">Candidatus Roizmanbacteria bacterium GW2011_GWA1_41_13</name>
    <dbReference type="NCBI Taxonomy" id="1618474"/>
    <lineage>
        <taxon>Bacteria</taxon>
        <taxon>Candidatus Roizmaniibacteriota</taxon>
    </lineage>
</organism>
<dbReference type="InterPro" id="IPR029060">
    <property type="entry name" value="PIN-like_dom_sf"/>
</dbReference>
<dbReference type="GO" id="GO:0008409">
    <property type="term" value="F:5'-3' exonuclease activity"/>
    <property type="evidence" value="ECO:0007669"/>
    <property type="project" value="InterPro"/>
</dbReference>
<dbReference type="FunFam" id="1.10.150.20:FF:000003">
    <property type="entry name" value="DNA polymerase I"/>
    <property type="match status" value="1"/>
</dbReference>
<accession>A0A0G0V365</accession>
<dbReference type="InterPro" id="IPR038969">
    <property type="entry name" value="FEN"/>
</dbReference>
<dbReference type="PANTHER" id="PTHR42646">
    <property type="entry name" value="FLAP ENDONUCLEASE XNI"/>
    <property type="match status" value="1"/>
</dbReference>
<dbReference type="Pfam" id="PF02739">
    <property type="entry name" value="5_3_exonuc_N"/>
    <property type="match status" value="1"/>
</dbReference>
<dbReference type="Proteomes" id="UP000034961">
    <property type="component" value="Unassembled WGS sequence"/>
</dbReference>
<dbReference type="CDD" id="cd09898">
    <property type="entry name" value="H3TH_53EXO"/>
    <property type="match status" value="1"/>
</dbReference>
<feature type="region of interest" description="Disordered" evidence="4">
    <location>
        <begin position="326"/>
        <end position="353"/>
    </location>
</feature>
<evidence type="ECO:0000256" key="4">
    <source>
        <dbReference type="SAM" id="MobiDB-lite"/>
    </source>
</evidence>
<dbReference type="EMBL" id="LCAN01000012">
    <property type="protein sequence ID" value="KKR94146.1"/>
    <property type="molecule type" value="Genomic_DNA"/>
</dbReference>
<dbReference type="InterPro" id="IPR020046">
    <property type="entry name" value="5-3_exonucl_a-hlix_arch_N"/>
</dbReference>
<dbReference type="CDD" id="cd09859">
    <property type="entry name" value="PIN_53EXO"/>
    <property type="match status" value="1"/>
</dbReference>
<dbReference type="PANTHER" id="PTHR42646:SF2">
    <property type="entry name" value="5'-3' EXONUCLEASE FAMILY PROTEIN"/>
    <property type="match status" value="1"/>
</dbReference>
<dbReference type="GO" id="GO:0033567">
    <property type="term" value="P:DNA replication, Okazaki fragment processing"/>
    <property type="evidence" value="ECO:0007669"/>
    <property type="project" value="InterPro"/>
</dbReference>
<keyword evidence="1" id="KW-0540">Nuclease</keyword>
<name>A0A0G0V365_9BACT</name>
<dbReference type="GO" id="GO:0017108">
    <property type="term" value="F:5'-flap endonuclease activity"/>
    <property type="evidence" value="ECO:0007669"/>
    <property type="project" value="InterPro"/>
</dbReference>
<dbReference type="PATRIC" id="fig|1618474.3.peg.499"/>
<proteinExistence type="predicted"/>
<dbReference type="SUPFAM" id="SSF47807">
    <property type="entry name" value="5' to 3' exonuclease, C-terminal subdomain"/>
    <property type="match status" value="1"/>
</dbReference>
<dbReference type="AlphaFoldDB" id="A0A0G0V365"/>
<dbReference type="Gene3D" id="3.40.50.1010">
    <property type="entry name" value="5'-nuclease"/>
    <property type="match status" value="1"/>
</dbReference>
<dbReference type="InterPro" id="IPR036279">
    <property type="entry name" value="5-3_exonuclease_C_sf"/>
</dbReference>
<evidence type="ECO:0000256" key="1">
    <source>
        <dbReference type="ARBA" id="ARBA00022722"/>
    </source>
</evidence>
<dbReference type="SMART" id="SM00279">
    <property type="entry name" value="HhH2"/>
    <property type="match status" value="1"/>
</dbReference>
<evidence type="ECO:0000256" key="2">
    <source>
        <dbReference type="ARBA" id="ARBA00022801"/>
    </source>
</evidence>
<protein>
    <submittedName>
        <fullName evidence="6">Polymerase protein</fullName>
    </submittedName>
</protein>
<sequence length="353" mass="39560">MTHSSDYPKKLLLIDGNAIMHRAYHALPALTNKDGQLTNAVYGFLSMLLSITDKLKPTHLIVCFDRPEPTFRKQMYVGYQAHRPKMEDELSSQFALVKEAVSAMNIPIYEQAGFEADDVIGTLAWQATHLPSFPRKRESHKIPDQVGDDNTQELMNVVIVTGDRDILQLVNDTVYVYMPVSGLNNGKLYTSKEVVEKFGITPPQIVDYKALAGDASDNYPGVRGIGPKTASELLKKYGTVEGIYNTIRSKDPKILRSKEKTIKALSEYAEDAAMAKKLAKILHDVPVTIDIEKAKLHDFDTPEALEVLQKFGFASLVKRVMGVEESKDPKIQRIKDPNKKRKENNDSEQLSLV</sequence>
<feature type="compositionally biased region" description="Basic and acidic residues" evidence="4">
    <location>
        <begin position="326"/>
        <end position="337"/>
    </location>
</feature>
<reference evidence="6 7" key="1">
    <citation type="journal article" date="2015" name="Nature">
        <title>rRNA introns, odd ribosomes, and small enigmatic genomes across a large radiation of phyla.</title>
        <authorList>
            <person name="Brown C.T."/>
            <person name="Hug L.A."/>
            <person name="Thomas B.C."/>
            <person name="Sharon I."/>
            <person name="Castelle C.J."/>
            <person name="Singh A."/>
            <person name="Wilkins M.J."/>
            <person name="Williams K.H."/>
            <person name="Banfield J.F."/>
        </authorList>
    </citation>
    <scope>NUCLEOTIDE SEQUENCE [LARGE SCALE GENOMIC DNA]</scope>
</reference>